<feature type="transmembrane region" description="Helical" evidence="1">
    <location>
        <begin position="207"/>
        <end position="228"/>
    </location>
</feature>
<evidence type="ECO:0000313" key="2">
    <source>
        <dbReference type="EMBL" id="KAG7515114.1"/>
    </source>
</evidence>
<feature type="transmembrane region" description="Helical" evidence="1">
    <location>
        <begin position="76"/>
        <end position="92"/>
    </location>
</feature>
<evidence type="ECO:0000313" key="3">
    <source>
        <dbReference type="Proteomes" id="UP000693946"/>
    </source>
</evidence>
<proteinExistence type="predicted"/>
<dbReference type="Proteomes" id="UP000693946">
    <property type="component" value="Linkage Group LG13"/>
</dbReference>
<keyword evidence="1" id="KW-0812">Transmembrane</keyword>
<name>A0AAV6SCS0_SOLSE</name>
<gene>
    <name evidence="2" type="ORF">JOB18_000103</name>
</gene>
<protein>
    <submittedName>
        <fullName evidence="2">Uncharacterized protein</fullName>
    </submittedName>
</protein>
<evidence type="ECO:0000256" key="1">
    <source>
        <dbReference type="SAM" id="Phobius"/>
    </source>
</evidence>
<organism evidence="2 3">
    <name type="scientific">Solea senegalensis</name>
    <name type="common">Senegalese sole</name>
    <dbReference type="NCBI Taxonomy" id="28829"/>
    <lineage>
        <taxon>Eukaryota</taxon>
        <taxon>Metazoa</taxon>
        <taxon>Chordata</taxon>
        <taxon>Craniata</taxon>
        <taxon>Vertebrata</taxon>
        <taxon>Euteleostomi</taxon>
        <taxon>Actinopterygii</taxon>
        <taxon>Neopterygii</taxon>
        <taxon>Teleostei</taxon>
        <taxon>Neoteleostei</taxon>
        <taxon>Acanthomorphata</taxon>
        <taxon>Carangaria</taxon>
        <taxon>Pleuronectiformes</taxon>
        <taxon>Pleuronectoidei</taxon>
        <taxon>Soleidae</taxon>
        <taxon>Solea</taxon>
    </lineage>
</organism>
<keyword evidence="1" id="KW-1133">Transmembrane helix</keyword>
<dbReference type="AlphaFoldDB" id="A0AAV6SCS0"/>
<keyword evidence="3" id="KW-1185">Reference proteome</keyword>
<keyword evidence="1" id="KW-0472">Membrane</keyword>
<dbReference type="EMBL" id="JAGKHQ010000005">
    <property type="protein sequence ID" value="KAG7515114.1"/>
    <property type="molecule type" value="Genomic_DNA"/>
</dbReference>
<sequence length="288" mass="33520">MFDNTQTRDKQQVTKLLNQIDDMVLNNGGEHYSSDSFRTREERSWSQWFPVLLTLMKWPRTPPLAQLSRRRQQSRAAMLVLIQLFMTMMMKSKAAPQMVTVEAQSGDTVLLPLEGRSWTREDVGDIRWTHRQLVLSLKNNRTTCEQHRRCELLSNGSLRFSHVCAEDAGNYSLQVFDPHGTRLVQIHFLLRVEEVESENPGEGQTNVLLPISCLSLLLLFFIIIIFIVRKRTRRTTAEPKEEDVYMPMFGNHSNKRKQLEKEEESLYVPCYPLVSMETPQTKAEDVYV</sequence>
<comment type="caution">
    <text evidence="2">The sequence shown here is derived from an EMBL/GenBank/DDBJ whole genome shotgun (WGS) entry which is preliminary data.</text>
</comment>
<accession>A0AAV6SCS0</accession>
<reference evidence="2 3" key="1">
    <citation type="journal article" date="2021" name="Sci. Rep.">
        <title>Chromosome anchoring in Senegalese sole (Solea senegalensis) reveals sex-associated markers and genome rearrangements in flatfish.</title>
        <authorList>
            <person name="Guerrero-Cozar I."/>
            <person name="Gomez-Garrido J."/>
            <person name="Berbel C."/>
            <person name="Martinez-Blanch J.F."/>
            <person name="Alioto T."/>
            <person name="Claros M.G."/>
            <person name="Gagnaire P.A."/>
            <person name="Manchado M."/>
        </authorList>
    </citation>
    <scope>NUCLEOTIDE SEQUENCE [LARGE SCALE GENOMIC DNA]</scope>
    <source>
        <strain evidence="2">Sse05_10M</strain>
    </source>
</reference>